<protein>
    <submittedName>
        <fullName evidence="2">Uncharacterized protein</fullName>
    </submittedName>
</protein>
<gene>
    <name evidence="2" type="ORF">D6D15_10067</name>
</gene>
<evidence type="ECO:0000256" key="1">
    <source>
        <dbReference type="SAM" id="MobiDB-lite"/>
    </source>
</evidence>
<comment type="caution">
    <text evidence="2">The sequence shown here is derived from an EMBL/GenBank/DDBJ whole genome shotgun (WGS) entry which is preliminary data.</text>
</comment>
<name>A0A4S9ARR1_AURPU</name>
<dbReference type="Proteomes" id="UP000304928">
    <property type="component" value="Unassembled WGS sequence"/>
</dbReference>
<dbReference type="EMBL" id="QZAR01000339">
    <property type="protein sequence ID" value="THW82670.1"/>
    <property type="molecule type" value="Genomic_DNA"/>
</dbReference>
<evidence type="ECO:0000313" key="3">
    <source>
        <dbReference type="Proteomes" id="UP000304928"/>
    </source>
</evidence>
<organism evidence="2 3">
    <name type="scientific">Aureobasidium pullulans</name>
    <name type="common">Black yeast</name>
    <name type="synonym">Pullularia pullulans</name>
    <dbReference type="NCBI Taxonomy" id="5580"/>
    <lineage>
        <taxon>Eukaryota</taxon>
        <taxon>Fungi</taxon>
        <taxon>Dikarya</taxon>
        <taxon>Ascomycota</taxon>
        <taxon>Pezizomycotina</taxon>
        <taxon>Dothideomycetes</taxon>
        <taxon>Dothideomycetidae</taxon>
        <taxon>Dothideales</taxon>
        <taxon>Saccotheciaceae</taxon>
        <taxon>Aureobasidium</taxon>
    </lineage>
</organism>
<proteinExistence type="predicted"/>
<dbReference type="AlphaFoldDB" id="A0A4S9ARR1"/>
<sequence>MSFRPPSNFNNFVDLENFPPPRGLFDTLPVSFKMPAFVKNEELRKGPRQQDVLTWMIVVQTCLDDFTSWDRRLNGKFGARVHEDMKLCQIARITPRAMKTTLQKAEALYIKEDLQPAMDLLENHERMRQIELTKLRANTAKQSETQVNNRKRKQEDEAESQSVIKKIKQEADQKLNNHVESLQALRKLVNEKLGAADIEVSKRFHALERNILELMAAEDWKKVLE</sequence>
<evidence type="ECO:0000313" key="2">
    <source>
        <dbReference type="EMBL" id="THW82670.1"/>
    </source>
</evidence>
<accession>A0A4S9ARR1</accession>
<feature type="region of interest" description="Disordered" evidence="1">
    <location>
        <begin position="141"/>
        <end position="161"/>
    </location>
</feature>
<reference evidence="2 3" key="1">
    <citation type="submission" date="2018-10" db="EMBL/GenBank/DDBJ databases">
        <title>Fifty Aureobasidium pullulans genomes reveal a recombining polyextremotolerant generalist.</title>
        <authorList>
            <person name="Gostincar C."/>
            <person name="Turk M."/>
            <person name="Zajc J."/>
            <person name="Gunde-Cimerman N."/>
        </authorList>
    </citation>
    <scope>NUCLEOTIDE SEQUENCE [LARGE SCALE GENOMIC DNA]</scope>
    <source>
        <strain evidence="2 3">EXF-10507</strain>
    </source>
</reference>